<proteinExistence type="predicted"/>
<dbReference type="EMBL" id="AFHG01000044">
    <property type="protein sequence ID" value="EGK71978.1"/>
    <property type="molecule type" value="Genomic_DNA"/>
</dbReference>
<sequence length="127" mass="12697">MKYVDNFGGAKAVGLGAALSLVRSFEVANLDVLSLRLANTGASPLTGFELRAAVAKGAPADPLPVGSWTVEDGLVIFRPAAVALNTLGAGVAARLGVNVSDSAELQVWASGAGAVLSVEAGGYEVKS</sequence>
<dbReference type="AlphaFoldDB" id="F5RBW1"/>
<protein>
    <submittedName>
        <fullName evidence="1">Uncharacterized protein</fullName>
    </submittedName>
</protein>
<dbReference type="Proteomes" id="UP000005019">
    <property type="component" value="Unassembled WGS sequence"/>
</dbReference>
<keyword evidence="2" id="KW-1185">Reference proteome</keyword>
<name>F5RBW1_METUF</name>
<dbReference type="RefSeq" id="WP_008060816.1">
    <property type="nucleotide sequence ID" value="NZ_AFHG01000044.1"/>
</dbReference>
<reference evidence="1 2" key="1">
    <citation type="journal article" date="2011" name="J. Bacteriol.">
        <title>Genome sequence of Methyloversatilis universalis FAM5T, a methylotrophic representative of the order Rhodocyclales.</title>
        <authorList>
            <person name="Kittichotirat W."/>
            <person name="Good N.M."/>
            <person name="Hall R."/>
            <person name="Bringel F."/>
            <person name="Lajus A."/>
            <person name="Medigue C."/>
            <person name="Smalley N.E."/>
            <person name="Beck D."/>
            <person name="Bumgarner R."/>
            <person name="Vuilleumier S."/>
            <person name="Kalyuzhnaya M.G."/>
        </authorList>
    </citation>
    <scope>NUCLEOTIDE SEQUENCE [LARGE SCALE GENOMIC DNA]</scope>
    <source>
        <strain evidence="2">ATCC BAA-1314 / JCM 13912 / FAM5</strain>
    </source>
</reference>
<evidence type="ECO:0000313" key="1">
    <source>
        <dbReference type="EMBL" id="EGK71978.1"/>
    </source>
</evidence>
<accession>F5RBW1</accession>
<comment type="caution">
    <text evidence="1">The sequence shown here is derived from an EMBL/GenBank/DDBJ whole genome shotgun (WGS) entry which is preliminary data.</text>
</comment>
<dbReference type="STRING" id="1000565.METUNv1_01756"/>
<gene>
    <name evidence="1" type="ORF">METUNv1_01756</name>
</gene>
<organism evidence="1 2">
    <name type="scientific">Methyloversatilis universalis (strain ATCC BAA-1314 / DSM 25237 / JCM 13912 / CCUG 52030 / FAM5)</name>
    <dbReference type="NCBI Taxonomy" id="1000565"/>
    <lineage>
        <taxon>Bacteria</taxon>
        <taxon>Pseudomonadati</taxon>
        <taxon>Pseudomonadota</taxon>
        <taxon>Betaproteobacteria</taxon>
        <taxon>Nitrosomonadales</taxon>
        <taxon>Sterolibacteriaceae</taxon>
        <taxon>Methyloversatilis</taxon>
    </lineage>
</organism>
<evidence type="ECO:0000313" key="2">
    <source>
        <dbReference type="Proteomes" id="UP000005019"/>
    </source>
</evidence>